<gene>
    <name evidence="2" type="ORF">chiPu_0015063</name>
</gene>
<evidence type="ECO:0000313" key="3">
    <source>
        <dbReference type="Proteomes" id="UP000287033"/>
    </source>
</evidence>
<protein>
    <submittedName>
        <fullName evidence="2">Uncharacterized protein</fullName>
    </submittedName>
</protein>
<name>A0A401T1S4_CHIPU</name>
<feature type="compositionally biased region" description="Polar residues" evidence="1">
    <location>
        <begin position="71"/>
        <end position="86"/>
    </location>
</feature>
<evidence type="ECO:0000256" key="1">
    <source>
        <dbReference type="SAM" id="MobiDB-lite"/>
    </source>
</evidence>
<dbReference type="EMBL" id="BEZZ01000852">
    <property type="protein sequence ID" value="GCC36568.1"/>
    <property type="molecule type" value="Genomic_DNA"/>
</dbReference>
<sequence length="86" mass="9592">MHACRTRSRGALLRSKTRSRDALFHALEACREVTWSSVSRAKQGHVELCFTRKTKLRGVEHPGTQGGGEWSQINNQSEDNPTSVIA</sequence>
<reference evidence="2 3" key="1">
    <citation type="journal article" date="2018" name="Nat. Ecol. Evol.">
        <title>Shark genomes provide insights into elasmobranch evolution and the origin of vertebrates.</title>
        <authorList>
            <person name="Hara Y"/>
            <person name="Yamaguchi K"/>
            <person name="Onimaru K"/>
            <person name="Kadota M"/>
            <person name="Koyanagi M"/>
            <person name="Keeley SD"/>
            <person name="Tatsumi K"/>
            <person name="Tanaka K"/>
            <person name="Motone F"/>
            <person name="Kageyama Y"/>
            <person name="Nozu R"/>
            <person name="Adachi N"/>
            <person name="Nishimura O"/>
            <person name="Nakagawa R"/>
            <person name="Tanegashima C"/>
            <person name="Kiyatake I"/>
            <person name="Matsumoto R"/>
            <person name="Murakumo K"/>
            <person name="Nishida K"/>
            <person name="Terakita A"/>
            <person name="Kuratani S"/>
            <person name="Sato K"/>
            <person name="Hyodo S Kuraku.S."/>
        </authorList>
    </citation>
    <scope>NUCLEOTIDE SEQUENCE [LARGE SCALE GENOMIC DNA]</scope>
</reference>
<keyword evidence="3" id="KW-1185">Reference proteome</keyword>
<evidence type="ECO:0000313" key="2">
    <source>
        <dbReference type="EMBL" id="GCC36568.1"/>
    </source>
</evidence>
<proteinExistence type="predicted"/>
<dbReference type="AlphaFoldDB" id="A0A401T1S4"/>
<feature type="region of interest" description="Disordered" evidence="1">
    <location>
        <begin position="58"/>
        <end position="86"/>
    </location>
</feature>
<organism evidence="2 3">
    <name type="scientific">Chiloscyllium punctatum</name>
    <name type="common">Brownbanded bambooshark</name>
    <name type="synonym">Hemiscyllium punctatum</name>
    <dbReference type="NCBI Taxonomy" id="137246"/>
    <lineage>
        <taxon>Eukaryota</taxon>
        <taxon>Metazoa</taxon>
        <taxon>Chordata</taxon>
        <taxon>Craniata</taxon>
        <taxon>Vertebrata</taxon>
        <taxon>Chondrichthyes</taxon>
        <taxon>Elasmobranchii</taxon>
        <taxon>Galeomorphii</taxon>
        <taxon>Galeoidea</taxon>
        <taxon>Orectolobiformes</taxon>
        <taxon>Hemiscylliidae</taxon>
        <taxon>Chiloscyllium</taxon>
    </lineage>
</organism>
<dbReference type="Proteomes" id="UP000287033">
    <property type="component" value="Unassembled WGS sequence"/>
</dbReference>
<comment type="caution">
    <text evidence="2">The sequence shown here is derived from an EMBL/GenBank/DDBJ whole genome shotgun (WGS) entry which is preliminary data.</text>
</comment>
<accession>A0A401T1S4</accession>